<proteinExistence type="predicted"/>
<feature type="transmembrane region" description="Helical" evidence="1">
    <location>
        <begin position="20"/>
        <end position="38"/>
    </location>
</feature>
<sequence length="51" mass="6022">MIMHGPAYYYVSLHPTSAPILYYCNLFLKTTYLLLMLLSEYKFCVNILLKN</sequence>
<name>A0A2P2QQJ4_RHIMU</name>
<accession>A0A2P2QQJ4</accession>
<evidence type="ECO:0000256" key="1">
    <source>
        <dbReference type="SAM" id="Phobius"/>
    </source>
</evidence>
<reference evidence="2" key="1">
    <citation type="submission" date="2018-02" db="EMBL/GenBank/DDBJ databases">
        <title>Rhizophora mucronata_Transcriptome.</title>
        <authorList>
            <person name="Meera S.P."/>
            <person name="Sreeshan A."/>
            <person name="Augustine A."/>
        </authorList>
    </citation>
    <scope>NUCLEOTIDE SEQUENCE</scope>
    <source>
        <tissue evidence="2">Leaf</tissue>
    </source>
</reference>
<dbReference type="AlphaFoldDB" id="A0A2P2QQJ4"/>
<protein>
    <submittedName>
        <fullName evidence="2">Uncharacterized protein</fullName>
    </submittedName>
</protein>
<evidence type="ECO:0000313" key="2">
    <source>
        <dbReference type="EMBL" id="MBX69250.1"/>
    </source>
</evidence>
<keyword evidence="1" id="KW-0472">Membrane</keyword>
<keyword evidence="1" id="KW-0812">Transmembrane</keyword>
<dbReference type="EMBL" id="GGEC01088766">
    <property type="protein sequence ID" value="MBX69250.1"/>
    <property type="molecule type" value="Transcribed_RNA"/>
</dbReference>
<keyword evidence="1" id="KW-1133">Transmembrane helix</keyword>
<organism evidence="2">
    <name type="scientific">Rhizophora mucronata</name>
    <name type="common">Asiatic mangrove</name>
    <dbReference type="NCBI Taxonomy" id="61149"/>
    <lineage>
        <taxon>Eukaryota</taxon>
        <taxon>Viridiplantae</taxon>
        <taxon>Streptophyta</taxon>
        <taxon>Embryophyta</taxon>
        <taxon>Tracheophyta</taxon>
        <taxon>Spermatophyta</taxon>
        <taxon>Magnoliopsida</taxon>
        <taxon>eudicotyledons</taxon>
        <taxon>Gunneridae</taxon>
        <taxon>Pentapetalae</taxon>
        <taxon>rosids</taxon>
        <taxon>fabids</taxon>
        <taxon>Malpighiales</taxon>
        <taxon>Rhizophoraceae</taxon>
        <taxon>Rhizophora</taxon>
    </lineage>
</organism>